<evidence type="ECO:0000313" key="3">
    <source>
        <dbReference type="Proteomes" id="UP000002899"/>
    </source>
</evidence>
<name>I7IQL5_BABMR</name>
<dbReference type="GeneID" id="24424517"/>
<dbReference type="KEGG" id="bmic:BMR1_02g03675"/>
<dbReference type="RefSeq" id="XP_012648494.1">
    <property type="nucleotide sequence ID" value="XM_012793040.1"/>
</dbReference>
<sequence>MVYDGVSASSSGVGLAMVKLTRLDKFRKAIRLPSPEAKKSKSAIKSLSQNQPSKTVASDSIKELEFASNHTDGIISNVSDYKSDKFGIKVKKTPKKKLLLNKLENSNVNEIVNTNVTIALSRGKRKREAKKLAFRKKFEFEKTCLDILKENRSVDKHGSALGSLRELKSCLDVAEKKLIKVNKVGKRRNKLGFKLRVKKRNLKQWSTSSDMPTDL</sequence>
<reference evidence="2 3" key="1">
    <citation type="journal article" date="2012" name="Nucleic Acids Res.">
        <title>Sequencing of the smallest Apicomplexan genome from the human pathogen Babesia microti.</title>
        <authorList>
            <person name="Cornillot E."/>
            <person name="Hadj-Kaddour K."/>
            <person name="Dassouli A."/>
            <person name="Noel B."/>
            <person name="Ranwez V."/>
            <person name="Vacherie B."/>
            <person name="Augagneur Y."/>
            <person name="Bres V."/>
            <person name="Duclos A."/>
            <person name="Randazzo S."/>
            <person name="Carcy B."/>
            <person name="Debierre-Grockiego F."/>
            <person name="Delbecq S."/>
            <person name="Moubri-Menage K."/>
            <person name="Shams-Eldin H."/>
            <person name="Usmani-Brown S."/>
            <person name="Bringaud F."/>
            <person name="Wincker P."/>
            <person name="Vivares C.P."/>
            <person name="Schwarz R.T."/>
            <person name="Schetters T.P."/>
            <person name="Krause P.J."/>
            <person name="Gorenflot A."/>
            <person name="Berry V."/>
            <person name="Barbe V."/>
            <person name="Ben Mamoun C."/>
        </authorList>
    </citation>
    <scope>NUCLEOTIDE SEQUENCE [LARGE SCALE GENOMIC DNA]</scope>
    <source>
        <strain evidence="2 3">RI</strain>
    </source>
</reference>
<feature type="region of interest" description="Disordered" evidence="1">
    <location>
        <begin position="37"/>
        <end position="56"/>
    </location>
</feature>
<proteinExistence type="predicted"/>
<evidence type="ECO:0000313" key="2">
    <source>
        <dbReference type="EMBL" id="CCF73885.1"/>
    </source>
</evidence>
<organism evidence="2 3">
    <name type="scientific">Babesia microti (strain RI)</name>
    <dbReference type="NCBI Taxonomy" id="1133968"/>
    <lineage>
        <taxon>Eukaryota</taxon>
        <taxon>Sar</taxon>
        <taxon>Alveolata</taxon>
        <taxon>Apicomplexa</taxon>
        <taxon>Aconoidasida</taxon>
        <taxon>Piroplasmida</taxon>
        <taxon>Babesiidae</taxon>
        <taxon>Babesia</taxon>
    </lineage>
</organism>
<protein>
    <submittedName>
        <fullName evidence="2">Uncharacterized protein</fullName>
    </submittedName>
</protein>
<dbReference type="Proteomes" id="UP000002899">
    <property type="component" value="Chromosome II"/>
</dbReference>
<reference evidence="2 3" key="3">
    <citation type="journal article" date="2016" name="Sci. Rep.">
        <title>Genome-wide diversity and gene expression profiling of Babesia microti isolates identify polymorphic genes that mediate host-pathogen interactions.</title>
        <authorList>
            <person name="Silva J.C."/>
            <person name="Cornillot E."/>
            <person name="McCracken C."/>
            <person name="Usmani-Brown S."/>
            <person name="Dwivedi A."/>
            <person name="Ifeonu O.O."/>
            <person name="Crabtree J."/>
            <person name="Gotia H.T."/>
            <person name="Virji A.Z."/>
            <person name="Reynes C."/>
            <person name="Colinge J."/>
            <person name="Kumar V."/>
            <person name="Lawres L."/>
            <person name="Pazzi J.E."/>
            <person name="Pablo J.V."/>
            <person name="Hung C."/>
            <person name="Brancato J."/>
            <person name="Kumari P."/>
            <person name="Orvis J."/>
            <person name="Tretina K."/>
            <person name="Chibucos M."/>
            <person name="Ott S."/>
            <person name="Sadzewicz L."/>
            <person name="Sengamalay N."/>
            <person name="Shetty A.C."/>
            <person name="Su Q."/>
            <person name="Tallon L."/>
            <person name="Fraser C.M."/>
            <person name="Frutos R."/>
            <person name="Molina D.M."/>
            <person name="Krause P.J."/>
            <person name="Ben Mamoun C."/>
        </authorList>
    </citation>
    <scope>NUCLEOTIDE SEQUENCE [LARGE SCALE GENOMIC DNA]</scope>
    <source>
        <strain evidence="2 3">RI</strain>
    </source>
</reference>
<dbReference type="EMBL" id="FO082872">
    <property type="protein sequence ID" value="CCF73885.1"/>
    <property type="molecule type" value="Genomic_DNA"/>
</dbReference>
<accession>I7IQL5</accession>
<dbReference type="OrthoDB" id="365874at2759"/>
<reference evidence="2 3" key="2">
    <citation type="journal article" date="2013" name="PLoS ONE">
        <title>Whole genome mapping and re-organization of the nuclear and mitochondrial genomes of Babesia microti isolates.</title>
        <authorList>
            <person name="Cornillot E."/>
            <person name="Dassouli A."/>
            <person name="Garg A."/>
            <person name="Pachikara N."/>
            <person name="Randazzo S."/>
            <person name="Depoix D."/>
            <person name="Carcy B."/>
            <person name="Delbecq S."/>
            <person name="Frutos R."/>
            <person name="Silva J.C."/>
            <person name="Sutton R."/>
            <person name="Krause P.J."/>
            <person name="Mamoun C.B."/>
        </authorList>
    </citation>
    <scope>NUCLEOTIDE SEQUENCE [LARGE SCALE GENOMIC DNA]</scope>
    <source>
        <strain evidence="2 3">RI</strain>
    </source>
</reference>
<dbReference type="VEuPathDB" id="PiroplasmaDB:BMR1_02g03675"/>
<keyword evidence="3" id="KW-1185">Reference proteome</keyword>
<dbReference type="AlphaFoldDB" id="I7IQL5"/>
<evidence type="ECO:0000256" key="1">
    <source>
        <dbReference type="SAM" id="MobiDB-lite"/>
    </source>
</evidence>
<gene>
    <name evidence="2" type="ORF">BMR1_02g03675</name>
</gene>